<reference evidence="1" key="1">
    <citation type="submission" date="2018-05" db="EMBL/GenBank/DDBJ databases">
        <authorList>
            <person name="Lanie J.A."/>
            <person name="Ng W.-L."/>
            <person name="Kazmierczak K.M."/>
            <person name="Andrzejewski T.M."/>
            <person name="Davidsen T.M."/>
            <person name="Wayne K.J."/>
            <person name="Tettelin H."/>
            <person name="Glass J.I."/>
            <person name="Rusch D."/>
            <person name="Podicherti R."/>
            <person name="Tsui H.-C.T."/>
            <person name="Winkler M.E."/>
        </authorList>
    </citation>
    <scope>NUCLEOTIDE SEQUENCE</scope>
</reference>
<feature type="non-terminal residue" evidence="1">
    <location>
        <position position="84"/>
    </location>
</feature>
<evidence type="ECO:0008006" key="2">
    <source>
        <dbReference type="Google" id="ProtNLM"/>
    </source>
</evidence>
<sequence>MAFDRKKYIIIFGYLVGQLLFCQSNQDARMLGLNGTYTTLAEGFRSVGINPANLSVYKKKSWNIIDFSMDFSNNFFSIDNYNTL</sequence>
<dbReference type="AlphaFoldDB" id="A0A382ZQB4"/>
<accession>A0A382ZQB4</accession>
<evidence type="ECO:0000313" key="1">
    <source>
        <dbReference type="EMBL" id="SVD97490.1"/>
    </source>
</evidence>
<organism evidence="1">
    <name type="scientific">marine metagenome</name>
    <dbReference type="NCBI Taxonomy" id="408172"/>
    <lineage>
        <taxon>unclassified sequences</taxon>
        <taxon>metagenomes</taxon>
        <taxon>ecological metagenomes</taxon>
    </lineage>
</organism>
<dbReference type="EMBL" id="UINC01185668">
    <property type="protein sequence ID" value="SVD97490.1"/>
    <property type="molecule type" value="Genomic_DNA"/>
</dbReference>
<proteinExistence type="predicted"/>
<gene>
    <name evidence="1" type="ORF">METZ01_LOCUS450344</name>
</gene>
<name>A0A382ZQB4_9ZZZZ</name>
<protein>
    <recommendedName>
        <fullName evidence="2">DUF5723 domain-containing protein</fullName>
    </recommendedName>
</protein>